<evidence type="ECO:0000256" key="3">
    <source>
        <dbReference type="PROSITE-ProRule" id="PRU00221"/>
    </source>
</evidence>
<dbReference type="InterPro" id="IPR019775">
    <property type="entry name" value="WD40_repeat_CS"/>
</dbReference>
<dbReference type="InterPro" id="IPR015943">
    <property type="entry name" value="WD40/YVTN_repeat-like_dom_sf"/>
</dbReference>
<evidence type="ECO:0000313" key="5">
    <source>
        <dbReference type="EMBL" id="KAK7111243.1"/>
    </source>
</evidence>
<dbReference type="PANTHER" id="PTHR19857:SF8">
    <property type="entry name" value="ANGIO-ASSOCIATED MIGRATORY CELL PROTEIN"/>
    <property type="match status" value="1"/>
</dbReference>
<dbReference type="PROSITE" id="PS00678">
    <property type="entry name" value="WD_REPEATS_1"/>
    <property type="match status" value="1"/>
</dbReference>
<evidence type="ECO:0000256" key="2">
    <source>
        <dbReference type="ARBA" id="ARBA00022737"/>
    </source>
</evidence>
<feature type="compositionally biased region" description="Acidic residues" evidence="4">
    <location>
        <begin position="258"/>
        <end position="275"/>
    </location>
</feature>
<protein>
    <recommendedName>
        <fullName evidence="7">Angio-associated migratory cell protein</fullName>
    </recommendedName>
</protein>
<keyword evidence="2" id="KW-0677">Repeat</keyword>
<keyword evidence="6" id="KW-1185">Reference proteome</keyword>
<comment type="caution">
    <text evidence="5">The sequence shown here is derived from an EMBL/GenBank/DDBJ whole genome shotgun (WGS) entry which is preliminary data.</text>
</comment>
<dbReference type="InterPro" id="IPR036322">
    <property type="entry name" value="WD40_repeat_dom_sf"/>
</dbReference>
<feature type="compositionally biased region" description="Basic and acidic residues" evidence="4">
    <location>
        <begin position="276"/>
        <end position="287"/>
    </location>
</feature>
<dbReference type="AlphaFoldDB" id="A0AAN9GJL3"/>
<feature type="repeat" description="WD" evidence="3">
    <location>
        <begin position="125"/>
        <end position="166"/>
    </location>
</feature>
<feature type="compositionally biased region" description="Acidic residues" evidence="4">
    <location>
        <begin position="14"/>
        <end position="31"/>
    </location>
</feature>
<dbReference type="SUPFAM" id="SSF50978">
    <property type="entry name" value="WD40 repeat-like"/>
    <property type="match status" value="1"/>
</dbReference>
<feature type="region of interest" description="Disordered" evidence="4">
    <location>
        <begin position="1"/>
        <end position="66"/>
    </location>
</feature>
<dbReference type="InterPro" id="IPR001680">
    <property type="entry name" value="WD40_rpt"/>
</dbReference>
<evidence type="ECO:0000256" key="4">
    <source>
        <dbReference type="SAM" id="MobiDB-lite"/>
    </source>
</evidence>
<dbReference type="Proteomes" id="UP001374579">
    <property type="component" value="Unassembled WGS sequence"/>
</dbReference>
<proteinExistence type="predicted"/>
<dbReference type="PANTHER" id="PTHR19857">
    <property type="entry name" value="MITOCHONDRIAL DIVISION PROTEIN 1-RELATED"/>
    <property type="match status" value="1"/>
</dbReference>
<accession>A0AAN9GJL3</accession>
<keyword evidence="1 3" id="KW-0853">WD repeat</keyword>
<dbReference type="PROSITE" id="PS50082">
    <property type="entry name" value="WD_REPEATS_2"/>
    <property type="match status" value="4"/>
</dbReference>
<dbReference type="Gene3D" id="2.130.10.10">
    <property type="entry name" value="YVTN repeat-like/Quinoprotein amine dehydrogenase"/>
    <property type="match status" value="1"/>
</dbReference>
<gene>
    <name evidence="5" type="ORF">V1264_010912</name>
</gene>
<feature type="repeat" description="WD" evidence="3">
    <location>
        <begin position="374"/>
        <end position="415"/>
    </location>
</feature>
<dbReference type="CDD" id="cd00200">
    <property type="entry name" value="WD40"/>
    <property type="match status" value="1"/>
</dbReference>
<dbReference type="InterPro" id="IPR051179">
    <property type="entry name" value="WD_repeat_multifunction"/>
</dbReference>
<evidence type="ECO:0000313" key="6">
    <source>
        <dbReference type="Proteomes" id="UP001374579"/>
    </source>
</evidence>
<evidence type="ECO:0008006" key="7">
    <source>
        <dbReference type="Google" id="ProtNLM"/>
    </source>
</evidence>
<sequence>MDSENNNNVIVNVFDDEDDENEDEGQALDEDNIVRVIDLPENRDGEDEMDTDEEAEEAEGGEPPVEDKAAVVFSAHTEKPHAEDEPPEVYAVHVDPSNSGLVVTGGRDDAAYVWVMNSGQVLFECTGHKNSVTSVAFSHDGKYVASADLDGVIKVWRVETKEEVWSYECGSDVTWMQWHHAAHALVAGTQSGEVWMWKVPSQDWSKMKMFQSHGHPSLCGKILADGNSACVGYADGAVKLWDLKTGKAVHTWQHASLPEEEEDMAGGDDSDDEEVEKVKEGVEEEPKTSPVAILSVDSSADNALVMSGCANSTAKIFSLSSGKLVSTFHCAVNRDQDNSVECVSFCPMASYGATATNSGAVEVWDLPTSVVRHTLKHPEGVCKVKWSSSSLLLYTACLDGVARVWDARNGASKAVLTGHARNSCILDLDVTRDGTCLVSASEDGTARVFDLRSIQS</sequence>
<organism evidence="5 6">
    <name type="scientific">Littorina saxatilis</name>
    <dbReference type="NCBI Taxonomy" id="31220"/>
    <lineage>
        <taxon>Eukaryota</taxon>
        <taxon>Metazoa</taxon>
        <taxon>Spiralia</taxon>
        <taxon>Lophotrochozoa</taxon>
        <taxon>Mollusca</taxon>
        <taxon>Gastropoda</taxon>
        <taxon>Caenogastropoda</taxon>
        <taxon>Littorinimorpha</taxon>
        <taxon>Littorinoidea</taxon>
        <taxon>Littorinidae</taxon>
        <taxon>Littorina</taxon>
    </lineage>
</organism>
<feature type="repeat" description="WD" evidence="3">
    <location>
        <begin position="210"/>
        <end position="251"/>
    </location>
</feature>
<dbReference type="PROSITE" id="PS50294">
    <property type="entry name" value="WD_REPEATS_REGION"/>
    <property type="match status" value="1"/>
</dbReference>
<feature type="region of interest" description="Disordered" evidence="4">
    <location>
        <begin position="253"/>
        <end position="289"/>
    </location>
</feature>
<reference evidence="5 6" key="1">
    <citation type="submission" date="2024-02" db="EMBL/GenBank/DDBJ databases">
        <title>Chromosome-scale genome assembly of the rough periwinkle Littorina saxatilis.</title>
        <authorList>
            <person name="De Jode A."/>
            <person name="Faria R."/>
            <person name="Formenti G."/>
            <person name="Sims Y."/>
            <person name="Smith T.P."/>
            <person name="Tracey A."/>
            <person name="Wood J.M.D."/>
            <person name="Zagrodzka Z.B."/>
            <person name="Johannesson K."/>
            <person name="Butlin R.K."/>
            <person name="Leder E.H."/>
        </authorList>
    </citation>
    <scope>NUCLEOTIDE SEQUENCE [LARGE SCALE GENOMIC DNA]</scope>
    <source>
        <strain evidence="5">Snail1</strain>
        <tissue evidence="5">Muscle</tissue>
    </source>
</reference>
<feature type="compositionally biased region" description="Low complexity" evidence="4">
    <location>
        <begin position="1"/>
        <end position="13"/>
    </location>
</feature>
<dbReference type="SMART" id="SM00320">
    <property type="entry name" value="WD40"/>
    <property type="match status" value="8"/>
</dbReference>
<feature type="repeat" description="WD" evidence="3">
    <location>
        <begin position="333"/>
        <end position="374"/>
    </location>
</feature>
<name>A0AAN9GJL3_9CAEN</name>
<evidence type="ECO:0000256" key="1">
    <source>
        <dbReference type="ARBA" id="ARBA00022574"/>
    </source>
</evidence>
<feature type="compositionally biased region" description="Acidic residues" evidence="4">
    <location>
        <begin position="44"/>
        <end position="60"/>
    </location>
</feature>
<dbReference type="EMBL" id="JBAMIC010000002">
    <property type="protein sequence ID" value="KAK7111243.1"/>
    <property type="molecule type" value="Genomic_DNA"/>
</dbReference>
<dbReference type="Pfam" id="PF00400">
    <property type="entry name" value="WD40"/>
    <property type="match status" value="3"/>
</dbReference>